<reference evidence="1" key="1">
    <citation type="journal article" date="2014" name="Front. Microbiol.">
        <title>High frequency of phylogenetically diverse reductive dehalogenase-homologous genes in deep subseafloor sedimentary metagenomes.</title>
        <authorList>
            <person name="Kawai M."/>
            <person name="Futagami T."/>
            <person name="Toyoda A."/>
            <person name="Takaki Y."/>
            <person name="Nishi S."/>
            <person name="Hori S."/>
            <person name="Arai W."/>
            <person name="Tsubouchi T."/>
            <person name="Morono Y."/>
            <person name="Uchiyama I."/>
            <person name="Ito T."/>
            <person name="Fujiyama A."/>
            <person name="Inagaki F."/>
            <person name="Takami H."/>
        </authorList>
    </citation>
    <scope>NUCLEOTIDE SEQUENCE</scope>
    <source>
        <strain evidence="1">Expedition CK06-06</strain>
    </source>
</reference>
<comment type="caution">
    <text evidence="1">The sequence shown here is derived from an EMBL/GenBank/DDBJ whole genome shotgun (WGS) entry which is preliminary data.</text>
</comment>
<dbReference type="AlphaFoldDB" id="X0T4J7"/>
<feature type="non-terminal residue" evidence="1">
    <location>
        <position position="1"/>
    </location>
</feature>
<sequence>PPWNFVYRISYIVFRIELVSWLVKLVVSE</sequence>
<organism evidence="1">
    <name type="scientific">marine sediment metagenome</name>
    <dbReference type="NCBI Taxonomy" id="412755"/>
    <lineage>
        <taxon>unclassified sequences</taxon>
        <taxon>metagenomes</taxon>
        <taxon>ecological metagenomes</taxon>
    </lineage>
</organism>
<evidence type="ECO:0000313" key="1">
    <source>
        <dbReference type="EMBL" id="GAF70960.1"/>
    </source>
</evidence>
<dbReference type="EMBL" id="BARS01000053">
    <property type="protein sequence ID" value="GAF70960.1"/>
    <property type="molecule type" value="Genomic_DNA"/>
</dbReference>
<gene>
    <name evidence="1" type="ORF">S01H1_00169</name>
</gene>
<name>X0T4J7_9ZZZZ</name>
<proteinExistence type="predicted"/>
<accession>X0T4J7</accession>
<protein>
    <submittedName>
        <fullName evidence="1">Uncharacterized protein</fullName>
    </submittedName>
</protein>